<comment type="subunit">
    <text evidence="8">Monomer.</text>
</comment>
<dbReference type="PANTHER" id="PTHR43311">
    <property type="entry name" value="GLUTAMATE--TRNA LIGASE"/>
    <property type="match status" value="1"/>
</dbReference>
<dbReference type="InterPro" id="IPR014729">
    <property type="entry name" value="Rossmann-like_a/b/a_fold"/>
</dbReference>
<evidence type="ECO:0000259" key="10">
    <source>
        <dbReference type="Pfam" id="PF19269"/>
    </source>
</evidence>
<dbReference type="InterPro" id="IPR008925">
    <property type="entry name" value="aa_tRNA-synth_I_cd-bd_sf"/>
</dbReference>
<dbReference type="InterPro" id="IPR045462">
    <property type="entry name" value="aa-tRNA-synth_I_cd-bd"/>
</dbReference>
<feature type="domain" description="Aminoacyl-tRNA synthetase class I anticodon-binding" evidence="10">
    <location>
        <begin position="303"/>
        <end position="439"/>
    </location>
</feature>
<evidence type="ECO:0000256" key="1">
    <source>
        <dbReference type="ARBA" id="ARBA00007894"/>
    </source>
</evidence>
<keyword evidence="2 8" id="KW-0963">Cytoplasm</keyword>
<comment type="catalytic activity">
    <reaction evidence="8">
        <text>tRNA(Glu) + L-glutamate + ATP = L-glutamyl-tRNA(Glu) + AMP + diphosphate</text>
        <dbReference type="Rhea" id="RHEA:23540"/>
        <dbReference type="Rhea" id="RHEA-COMP:9663"/>
        <dbReference type="Rhea" id="RHEA-COMP:9680"/>
        <dbReference type="ChEBI" id="CHEBI:29985"/>
        <dbReference type="ChEBI" id="CHEBI:30616"/>
        <dbReference type="ChEBI" id="CHEBI:33019"/>
        <dbReference type="ChEBI" id="CHEBI:78442"/>
        <dbReference type="ChEBI" id="CHEBI:78520"/>
        <dbReference type="ChEBI" id="CHEBI:456215"/>
        <dbReference type="EC" id="6.1.1.17"/>
    </reaction>
</comment>
<dbReference type="InterPro" id="IPR020751">
    <property type="entry name" value="aa-tRNA-synth_I_codon-bd_sub2"/>
</dbReference>
<dbReference type="AlphaFoldDB" id="A0A1F5JDL8"/>
<feature type="domain" description="Glutamyl/glutaminyl-tRNA synthetase class Ib catalytic" evidence="9">
    <location>
        <begin position="2"/>
        <end position="107"/>
    </location>
</feature>
<feature type="binding site" evidence="8">
    <location>
        <position position="211"/>
    </location>
    <ligand>
        <name>ATP</name>
        <dbReference type="ChEBI" id="CHEBI:30616"/>
    </ligand>
</feature>
<evidence type="ECO:0000259" key="9">
    <source>
        <dbReference type="Pfam" id="PF00749"/>
    </source>
</evidence>
<feature type="domain" description="Glutamyl/glutaminyl-tRNA synthetase class Ib catalytic" evidence="9">
    <location>
        <begin position="109"/>
        <end position="277"/>
    </location>
</feature>
<evidence type="ECO:0000313" key="11">
    <source>
        <dbReference type="EMBL" id="OGE26716.1"/>
    </source>
</evidence>
<keyword evidence="5 8" id="KW-0067">ATP-binding</keyword>
<comment type="function">
    <text evidence="8">Catalyzes the attachment of glutamate to tRNA(Glu) in a two-step reaction: glutamate is first activated by ATP to form Glu-AMP and then transferred to the acceptor end of tRNA(Glu).</text>
</comment>
<keyword evidence="4 8" id="KW-0547">Nucleotide-binding</keyword>
<evidence type="ECO:0000256" key="4">
    <source>
        <dbReference type="ARBA" id="ARBA00022741"/>
    </source>
</evidence>
<comment type="caution">
    <text evidence="11">The sequence shown here is derived from an EMBL/GenBank/DDBJ whole genome shotgun (WGS) entry which is preliminary data.</text>
</comment>
<dbReference type="Pfam" id="PF00749">
    <property type="entry name" value="tRNA-synt_1c"/>
    <property type="match status" value="2"/>
</dbReference>
<feature type="short sequence motif" description="'KMSKS' region" evidence="8">
    <location>
        <begin position="208"/>
        <end position="212"/>
    </location>
</feature>
<protein>
    <recommendedName>
        <fullName evidence="8">Glutamate--tRNA ligase</fullName>
        <ecNumber evidence="8">6.1.1.17</ecNumber>
    </recommendedName>
    <alternativeName>
        <fullName evidence="8">Glutamyl-tRNA synthetase</fullName>
        <shortName evidence="8">GluRS</shortName>
    </alternativeName>
</protein>
<dbReference type="GO" id="GO:0004818">
    <property type="term" value="F:glutamate-tRNA ligase activity"/>
    <property type="evidence" value="ECO:0007669"/>
    <property type="project" value="UniProtKB-UniRule"/>
</dbReference>
<evidence type="ECO:0000313" key="12">
    <source>
        <dbReference type="Proteomes" id="UP000177042"/>
    </source>
</evidence>
<dbReference type="InterPro" id="IPR049940">
    <property type="entry name" value="GluQ/Sye"/>
</dbReference>
<dbReference type="InterPro" id="IPR020752">
    <property type="entry name" value="Glu-tRNA-synth_I_codon-bd_sub1"/>
</dbReference>
<dbReference type="Gene3D" id="1.10.8.70">
    <property type="entry name" value="Glutamate-tRNA synthetase, class I, anticodon-binding domain 1"/>
    <property type="match status" value="1"/>
</dbReference>
<dbReference type="InterPro" id="IPR001412">
    <property type="entry name" value="aa-tRNA-synth_I_CS"/>
</dbReference>
<keyword evidence="6 8" id="KW-0648">Protein biosynthesis</keyword>
<dbReference type="Gene3D" id="3.40.50.620">
    <property type="entry name" value="HUPs"/>
    <property type="match status" value="2"/>
</dbReference>
<organism evidence="11 12">
    <name type="scientific">Candidatus Daviesbacteria bacterium RIFCSPHIGHO2_02_FULL_39_12</name>
    <dbReference type="NCBI Taxonomy" id="1797770"/>
    <lineage>
        <taxon>Bacteria</taxon>
        <taxon>Candidatus Daviesiibacteriota</taxon>
    </lineage>
</organism>
<keyword evidence="3 8" id="KW-0436">Ligase</keyword>
<dbReference type="GO" id="GO:0000049">
    <property type="term" value="F:tRNA binding"/>
    <property type="evidence" value="ECO:0007669"/>
    <property type="project" value="InterPro"/>
</dbReference>
<dbReference type="InterPro" id="IPR020058">
    <property type="entry name" value="Glu/Gln-tRNA-synth_Ib_cat-dom"/>
</dbReference>
<dbReference type="CDD" id="cd00808">
    <property type="entry name" value="GluRS_core"/>
    <property type="match status" value="1"/>
</dbReference>
<evidence type="ECO:0000256" key="6">
    <source>
        <dbReference type="ARBA" id="ARBA00022917"/>
    </source>
</evidence>
<dbReference type="EC" id="6.1.1.17" evidence="8"/>
<dbReference type="GO" id="GO:0005524">
    <property type="term" value="F:ATP binding"/>
    <property type="evidence" value="ECO:0007669"/>
    <property type="project" value="UniProtKB-UniRule"/>
</dbReference>
<dbReference type="HAMAP" id="MF_00022">
    <property type="entry name" value="Glu_tRNA_synth_type1"/>
    <property type="match status" value="1"/>
</dbReference>
<evidence type="ECO:0000256" key="5">
    <source>
        <dbReference type="ARBA" id="ARBA00022840"/>
    </source>
</evidence>
<dbReference type="NCBIfam" id="TIGR00464">
    <property type="entry name" value="gltX_bact"/>
    <property type="match status" value="1"/>
</dbReference>
<evidence type="ECO:0000256" key="3">
    <source>
        <dbReference type="ARBA" id="ARBA00022598"/>
    </source>
</evidence>
<dbReference type="EMBL" id="MFCX01000005">
    <property type="protein sequence ID" value="OGE26716.1"/>
    <property type="molecule type" value="Genomic_DNA"/>
</dbReference>
<comment type="subcellular location">
    <subcellularLocation>
        <location evidence="8">Cytoplasm</location>
    </subcellularLocation>
</comment>
<feature type="short sequence motif" description="'HIGH' region" evidence="8">
    <location>
        <begin position="9"/>
        <end position="19"/>
    </location>
</feature>
<gene>
    <name evidence="8" type="primary">gltX</name>
    <name evidence="11" type="ORF">A3C26_01140</name>
</gene>
<accession>A0A1F5JDL8</accession>
<dbReference type="SUPFAM" id="SSF52374">
    <property type="entry name" value="Nucleotidylyl transferase"/>
    <property type="match status" value="1"/>
</dbReference>
<comment type="similarity">
    <text evidence="1 8">Belongs to the class-I aminoacyl-tRNA synthetase family. Glutamate--tRNA ligase type 1 subfamily.</text>
</comment>
<evidence type="ECO:0000256" key="7">
    <source>
        <dbReference type="ARBA" id="ARBA00023146"/>
    </source>
</evidence>
<comment type="caution">
    <text evidence="8">Lacks conserved residue(s) required for the propagation of feature annotation.</text>
</comment>
<dbReference type="GO" id="GO:0006424">
    <property type="term" value="P:glutamyl-tRNA aminoacylation"/>
    <property type="evidence" value="ECO:0007669"/>
    <property type="project" value="UniProtKB-UniRule"/>
</dbReference>
<name>A0A1F5JDL8_9BACT</name>
<evidence type="ECO:0000256" key="8">
    <source>
        <dbReference type="HAMAP-Rule" id="MF_00022"/>
    </source>
</evidence>
<dbReference type="GO" id="GO:0008270">
    <property type="term" value="F:zinc ion binding"/>
    <property type="evidence" value="ECO:0007669"/>
    <property type="project" value="InterPro"/>
</dbReference>
<dbReference type="PRINTS" id="PR00987">
    <property type="entry name" value="TRNASYNTHGLU"/>
</dbReference>
<dbReference type="Pfam" id="PF19269">
    <property type="entry name" value="Anticodon_2"/>
    <property type="match status" value="1"/>
</dbReference>
<keyword evidence="7 8" id="KW-0030">Aminoacyl-tRNA synthetase</keyword>
<dbReference type="Gene3D" id="1.10.10.350">
    <property type="match status" value="1"/>
</dbReference>
<evidence type="ECO:0000256" key="2">
    <source>
        <dbReference type="ARBA" id="ARBA00022490"/>
    </source>
</evidence>
<dbReference type="PANTHER" id="PTHR43311:SF2">
    <property type="entry name" value="GLUTAMATE--TRNA LIGASE, MITOCHONDRIAL-RELATED"/>
    <property type="match status" value="1"/>
</dbReference>
<dbReference type="InterPro" id="IPR033910">
    <property type="entry name" value="GluRS_core"/>
</dbReference>
<sequence>MEVRVRIAPSPTGSPHIGTAGQALFDYVFAKKNNGKFILRIEDTDRERYVAEAEEQIYETLEWLGLDVDEGPNVGGDLGPYVQSQRLDIYKKYVLELLEKNQAYKDEGAVRFKTKKLGQTTWHDLVGNKDITFDNKTQDDFVILKSDGYPTYNFANVVDDHLMQISHVIRGNEFISSTPKHIMLYKAFGWAPPQFAHFPVLVGSDRSKLSKRHGAKSALEFRNEGYLKEAVLNFLALLGWSHPKGKEMFDMEELIRLFDFKEVNASSAYFDATKLDWLNGEYIRKTQNSKLKTQIYEYLQNLSGRALTEKDHPTEKEVEKLVPLVKERIKKLSDFIPLTDFFFAGVEYDMEVFNRLKIKDLRFKIEKVLEKMQKMEKPWEADIFESTFRKLAEDLQLSVTQIFQLIRVAVSGQLVTPPLFESIKILGEEKTVKRVGDAISFLKSGWLA</sequence>
<reference evidence="11 12" key="1">
    <citation type="journal article" date="2016" name="Nat. Commun.">
        <title>Thousands of microbial genomes shed light on interconnected biogeochemical processes in an aquifer system.</title>
        <authorList>
            <person name="Anantharaman K."/>
            <person name="Brown C.T."/>
            <person name="Hug L.A."/>
            <person name="Sharon I."/>
            <person name="Castelle C.J."/>
            <person name="Probst A.J."/>
            <person name="Thomas B.C."/>
            <person name="Singh A."/>
            <person name="Wilkins M.J."/>
            <person name="Karaoz U."/>
            <person name="Brodie E.L."/>
            <person name="Williams K.H."/>
            <person name="Hubbard S.S."/>
            <person name="Banfield J.F."/>
        </authorList>
    </citation>
    <scope>NUCLEOTIDE SEQUENCE [LARGE SCALE GENOMIC DNA]</scope>
</reference>
<dbReference type="InterPro" id="IPR000924">
    <property type="entry name" value="Glu/Gln-tRNA-synth"/>
</dbReference>
<dbReference type="Proteomes" id="UP000177042">
    <property type="component" value="Unassembled WGS sequence"/>
</dbReference>
<dbReference type="PROSITE" id="PS00178">
    <property type="entry name" value="AA_TRNA_LIGASE_I"/>
    <property type="match status" value="1"/>
</dbReference>
<dbReference type="InterPro" id="IPR004527">
    <property type="entry name" value="Glu-tRNA-ligase_bac/mito"/>
</dbReference>
<dbReference type="GO" id="GO:0005829">
    <property type="term" value="C:cytosol"/>
    <property type="evidence" value="ECO:0007669"/>
    <property type="project" value="TreeGrafter"/>
</dbReference>
<proteinExistence type="inferred from homology"/>
<dbReference type="SUPFAM" id="SSF48163">
    <property type="entry name" value="An anticodon-binding domain of class I aminoacyl-tRNA synthetases"/>
    <property type="match status" value="1"/>
</dbReference>